<protein>
    <submittedName>
        <fullName evidence="2">WG repeat-containing protein</fullName>
    </submittedName>
</protein>
<keyword evidence="3" id="KW-1185">Reference proteome</keyword>
<dbReference type="OrthoDB" id="8647316at2"/>
<evidence type="ECO:0000313" key="3">
    <source>
        <dbReference type="Proteomes" id="UP000269923"/>
    </source>
</evidence>
<accession>A0A3P2A5I3</accession>
<dbReference type="Proteomes" id="UP000269923">
    <property type="component" value="Unassembled WGS sequence"/>
</dbReference>
<feature type="chain" id="PRO_5017987018" evidence="1">
    <location>
        <begin position="23"/>
        <end position="414"/>
    </location>
</feature>
<dbReference type="AlphaFoldDB" id="A0A3P2A5I3"/>
<dbReference type="PANTHER" id="PTHR37841">
    <property type="entry name" value="GLR2918 PROTEIN"/>
    <property type="match status" value="1"/>
</dbReference>
<dbReference type="EMBL" id="RQYC01000015">
    <property type="protein sequence ID" value="RRD89490.1"/>
    <property type="molecule type" value="Genomic_DNA"/>
</dbReference>
<gene>
    <name evidence="2" type="ORF">EII21_08860</name>
</gene>
<dbReference type="InterPro" id="IPR032774">
    <property type="entry name" value="WG_beta_rep"/>
</dbReference>
<dbReference type="Pfam" id="PF14903">
    <property type="entry name" value="WG_beta_rep"/>
    <property type="match status" value="4"/>
</dbReference>
<organism evidence="2 3">
    <name type="scientific">Conchiformibius steedae</name>
    <dbReference type="NCBI Taxonomy" id="153493"/>
    <lineage>
        <taxon>Bacteria</taxon>
        <taxon>Pseudomonadati</taxon>
        <taxon>Pseudomonadota</taxon>
        <taxon>Betaproteobacteria</taxon>
        <taxon>Neisseriales</taxon>
        <taxon>Neisseriaceae</taxon>
        <taxon>Conchiformibius</taxon>
    </lineage>
</organism>
<comment type="caution">
    <text evidence="2">The sequence shown here is derived from an EMBL/GenBank/DDBJ whole genome shotgun (WGS) entry which is preliminary data.</text>
</comment>
<reference evidence="2 3" key="1">
    <citation type="submission" date="2018-11" db="EMBL/GenBank/DDBJ databases">
        <title>Genomes From Bacteria Associated with the Canine Oral Cavity: a Test Case for Automated Genome-Based Taxonomic Assignment.</title>
        <authorList>
            <person name="Coil D.A."/>
            <person name="Jospin G."/>
            <person name="Darling A.E."/>
            <person name="Wallis C."/>
            <person name="Davis I.J."/>
            <person name="Harris S."/>
            <person name="Eisen J.A."/>
            <person name="Holcombe L.J."/>
            <person name="O'Flynn C."/>
        </authorList>
    </citation>
    <scope>NUCLEOTIDE SEQUENCE [LARGE SCALE GENOMIC DNA]</scope>
    <source>
        <strain evidence="2 3">COT-280</strain>
    </source>
</reference>
<evidence type="ECO:0000313" key="2">
    <source>
        <dbReference type="EMBL" id="RRD89490.1"/>
    </source>
</evidence>
<dbReference type="PANTHER" id="PTHR37841:SF1">
    <property type="entry name" value="DUF3298 DOMAIN-CONTAINING PROTEIN"/>
    <property type="match status" value="1"/>
</dbReference>
<evidence type="ECO:0000256" key="1">
    <source>
        <dbReference type="SAM" id="SignalP"/>
    </source>
</evidence>
<proteinExistence type="predicted"/>
<dbReference type="RefSeq" id="WP_124795723.1">
    <property type="nucleotide sequence ID" value="NZ_RQYC01000015.1"/>
</dbReference>
<sequence length="414" mass="47155">MSFSLKSMAGLCALLLCGVTHAEPTACERFKQQYAKQYAEIHCVDKDTAVVRNQQDEYAVVDNQNRLLVPFGTYPVIMAYNTFSHNGKLLLNVVAKGKKLGVINRNGKTVVPMQYDDIQMPRQADEPIIVTQDSEDSWRYGLTDQTGKILLEPRYYRINPFSEGLAAYSTDPIIKYGEKNPHARYGYLDTQGKTVIAPQFANAHEFSADVAWAQHPDNGDWLLIDRTGKTLMRLPYAYQNVDNFDTSNLAIAKKNHLFGLINKRGESVLAAEYDWVYWQNKEQFYLLQKDDKFGAANAQGKAVIAPEFDVPTDWDWNKEQTPQGQTAFVRGITVYLFDQNGKQIDQRPARYATQCAHVAIGLPHKSRVGYRVNKVFTDRNYVRFINAEEHWTDGQCSDVAAPHKKGRTHKKRRS</sequence>
<name>A0A3P2A5I3_9NEIS</name>
<feature type="signal peptide" evidence="1">
    <location>
        <begin position="1"/>
        <end position="22"/>
    </location>
</feature>
<keyword evidence="1" id="KW-0732">Signal</keyword>